<gene>
    <name evidence="1" type="ORF">SK128_023529</name>
</gene>
<feature type="non-terminal residue" evidence="1">
    <location>
        <position position="1"/>
    </location>
</feature>
<evidence type="ECO:0000313" key="1">
    <source>
        <dbReference type="EMBL" id="KAK7041843.1"/>
    </source>
</evidence>
<comment type="caution">
    <text evidence="1">The sequence shown here is derived from an EMBL/GenBank/DDBJ whole genome shotgun (WGS) entry which is preliminary data.</text>
</comment>
<reference evidence="1 2" key="1">
    <citation type="submission" date="2023-11" db="EMBL/GenBank/DDBJ databases">
        <title>Halocaridina rubra genome assembly.</title>
        <authorList>
            <person name="Smith C."/>
        </authorList>
    </citation>
    <scope>NUCLEOTIDE SEQUENCE [LARGE SCALE GENOMIC DNA]</scope>
    <source>
        <strain evidence="1">EP-1</strain>
        <tissue evidence="1">Whole</tissue>
    </source>
</reference>
<name>A0AAN8WPH8_HALRR</name>
<sequence length="62" mass="6821">SSHLMASLQASRILFRSSSDILSLNLSSSTVDFILKQKDSREFLAAIRSLCFSSSVLYFSAS</sequence>
<accession>A0AAN8WPH8</accession>
<organism evidence="1 2">
    <name type="scientific">Halocaridina rubra</name>
    <name type="common">Hawaiian red shrimp</name>
    <dbReference type="NCBI Taxonomy" id="373956"/>
    <lineage>
        <taxon>Eukaryota</taxon>
        <taxon>Metazoa</taxon>
        <taxon>Ecdysozoa</taxon>
        <taxon>Arthropoda</taxon>
        <taxon>Crustacea</taxon>
        <taxon>Multicrustacea</taxon>
        <taxon>Malacostraca</taxon>
        <taxon>Eumalacostraca</taxon>
        <taxon>Eucarida</taxon>
        <taxon>Decapoda</taxon>
        <taxon>Pleocyemata</taxon>
        <taxon>Caridea</taxon>
        <taxon>Atyoidea</taxon>
        <taxon>Atyidae</taxon>
        <taxon>Halocaridina</taxon>
    </lineage>
</organism>
<dbReference type="Proteomes" id="UP001381693">
    <property type="component" value="Unassembled WGS sequence"/>
</dbReference>
<dbReference type="EMBL" id="JAXCGZ010021877">
    <property type="protein sequence ID" value="KAK7041843.1"/>
    <property type="molecule type" value="Genomic_DNA"/>
</dbReference>
<keyword evidence="2" id="KW-1185">Reference proteome</keyword>
<dbReference type="AlphaFoldDB" id="A0AAN8WPH8"/>
<protein>
    <submittedName>
        <fullName evidence="1">Uncharacterized protein</fullName>
    </submittedName>
</protein>
<evidence type="ECO:0000313" key="2">
    <source>
        <dbReference type="Proteomes" id="UP001381693"/>
    </source>
</evidence>
<proteinExistence type="predicted"/>